<keyword evidence="8 9" id="KW-0472">Membrane</keyword>
<comment type="subcellular location">
    <subcellularLocation>
        <location evidence="1">Membrane</location>
        <topology evidence="1">Multi-pass membrane protein</topology>
    </subcellularLocation>
</comment>
<gene>
    <name evidence="11" type="primary">slc41a2</name>
    <name evidence="11" type="ORF">CEXT_782791</name>
</gene>
<evidence type="ECO:0000256" key="8">
    <source>
        <dbReference type="ARBA" id="ARBA00023136"/>
    </source>
</evidence>
<dbReference type="Proteomes" id="UP001054945">
    <property type="component" value="Unassembled WGS sequence"/>
</dbReference>
<dbReference type="GO" id="GO:0005886">
    <property type="term" value="C:plasma membrane"/>
    <property type="evidence" value="ECO:0007669"/>
    <property type="project" value="TreeGrafter"/>
</dbReference>
<name>A0AAV4VMW1_CAEEX</name>
<evidence type="ECO:0000256" key="7">
    <source>
        <dbReference type="ARBA" id="ARBA00023065"/>
    </source>
</evidence>
<evidence type="ECO:0000256" key="5">
    <source>
        <dbReference type="ARBA" id="ARBA00022842"/>
    </source>
</evidence>
<feature type="domain" description="SLC41A/MgtE integral membrane" evidence="10">
    <location>
        <begin position="48"/>
        <end position="99"/>
    </location>
</feature>
<evidence type="ECO:0000256" key="1">
    <source>
        <dbReference type="ARBA" id="ARBA00004141"/>
    </source>
</evidence>
<dbReference type="InterPro" id="IPR006667">
    <property type="entry name" value="SLC41_membr_dom"/>
</dbReference>
<dbReference type="AlphaFoldDB" id="A0AAV4VMW1"/>
<keyword evidence="4 9" id="KW-0812">Transmembrane</keyword>
<dbReference type="PANTHER" id="PTHR16228:SF7">
    <property type="entry name" value="SLC41A_MGTE INTEGRAL MEMBRANE DOMAIN-CONTAINING PROTEIN"/>
    <property type="match status" value="1"/>
</dbReference>
<reference evidence="11 12" key="1">
    <citation type="submission" date="2021-06" db="EMBL/GenBank/DDBJ databases">
        <title>Caerostris extrusa draft genome.</title>
        <authorList>
            <person name="Kono N."/>
            <person name="Arakawa K."/>
        </authorList>
    </citation>
    <scope>NUCLEOTIDE SEQUENCE [LARGE SCALE GENOMIC DNA]</scope>
</reference>
<evidence type="ECO:0000313" key="11">
    <source>
        <dbReference type="EMBL" id="GIY71383.1"/>
    </source>
</evidence>
<organism evidence="11 12">
    <name type="scientific">Caerostris extrusa</name>
    <name type="common">Bark spider</name>
    <name type="synonym">Caerostris bankana</name>
    <dbReference type="NCBI Taxonomy" id="172846"/>
    <lineage>
        <taxon>Eukaryota</taxon>
        <taxon>Metazoa</taxon>
        <taxon>Ecdysozoa</taxon>
        <taxon>Arthropoda</taxon>
        <taxon>Chelicerata</taxon>
        <taxon>Arachnida</taxon>
        <taxon>Araneae</taxon>
        <taxon>Araneomorphae</taxon>
        <taxon>Entelegynae</taxon>
        <taxon>Araneoidea</taxon>
        <taxon>Araneidae</taxon>
        <taxon>Caerostris</taxon>
    </lineage>
</organism>
<sequence length="109" mass="12023">MNSTDVGSASSVNSADVWFCIFGVRRRFCIFGVFCRRRFCIFDVRVGSASSVNSADIALLLYIAQCLIQILWRLKIDPDNSAIPLLTALGDLSGVTCLTIAFYIHRAVV</sequence>
<feature type="transmembrane region" description="Helical" evidence="9">
    <location>
        <begin position="82"/>
        <end position="104"/>
    </location>
</feature>
<proteinExistence type="inferred from homology"/>
<feature type="transmembrane region" description="Helical" evidence="9">
    <location>
        <begin position="57"/>
        <end position="76"/>
    </location>
</feature>
<dbReference type="Pfam" id="PF01769">
    <property type="entry name" value="MgtE"/>
    <property type="match status" value="1"/>
</dbReference>
<dbReference type="GO" id="GO:0008324">
    <property type="term" value="F:monoatomic cation transmembrane transporter activity"/>
    <property type="evidence" value="ECO:0007669"/>
    <property type="project" value="InterPro"/>
</dbReference>
<evidence type="ECO:0000256" key="9">
    <source>
        <dbReference type="SAM" id="Phobius"/>
    </source>
</evidence>
<evidence type="ECO:0000256" key="3">
    <source>
        <dbReference type="ARBA" id="ARBA00022448"/>
    </source>
</evidence>
<accession>A0AAV4VMW1</accession>
<dbReference type="InterPro" id="IPR045349">
    <property type="entry name" value="SLC41A1-3"/>
</dbReference>
<evidence type="ECO:0000256" key="4">
    <source>
        <dbReference type="ARBA" id="ARBA00022692"/>
    </source>
</evidence>
<evidence type="ECO:0000313" key="12">
    <source>
        <dbReference type="Proteomes" id="UP001054945"/>
    </source>
</evidence>
<keyword evidence="3" id="KW-0813">Transport</keyword>
<evidence type="ECO:0000256" key="2">
    <source>
        <dbReference type="ARBA" id="ARBA00009749"/>
    </source>
</evidence>
<dbReference type="EMBL" id="BPLR01014796">
    <property type="protein sequence ID" value="GIY71383.1"/>
    <property type="molecule type" value="Genomic_DNA"/>
</dbReference>
<dbReference type="Gene3D" id="1.10.357.20">
    <property type="entry name" value="SLC41 divalent cation transporters, integral membrane domain"/>
    <property type="match status" value="1"/>
</dbReference>
<dbReference type="PANTHER" id="PTHR16228">
    <property type="entry name" value="DIVALENT CATION TRANSPORTER SOLUTE CARRIER FAMILY 41"/>
    <property type="match status" value="1"/>
</dbReference>
<comment type="caution">
    <text evidence="11">The sequence shown here is derived from an EMBL/GenBank/DDBJ whole genome shotgun (WGS) entry which is preliminary data.</text>
</comment>
<keyword evidence="7" id="KW-0406">Ion transport</keyword>
<evidence type="ECO:0000259" key="10">
    <source>
        <dbReference type="Pfam" id="PF01769"/>
    </source>
</evidence>
<keyword evidence="6 9" id="KW-1133">Transmembrane helix</keyword>
<dbReference type="InterPro" id="IPR036739">
    <property type="entry name" value="SLC41_membr_dom_sf"/>
</dbReference>
<evidence type="ECO:0000256" key="6">
    <source>
        <dbReference type="ARBA" id="ARBA00022989"/>
    </source>
</evidence>
<protein>
    <submittedName>
        <fullName evidence="11">Solute carrier family 41 member 2</fullName>
    </submittedName>
</protein>
<keyword evidence="12" id="KW-1185">Reference proteome</keyword>
<keyword evidence="5" id="KW-0460">Magnesium</keyword>
<comment type="similarity">
    <text evidence="2">Belongs to the SLC41A transporter family.</text>
</comment>
<dbReference type="SUPFAM" id="SSF161093">
    <property type="entry name" value="MgtE membrane domain-like"/>
    <property type="match status" value="1"/>
</dbReference>